<dbReference type="InterPro" id="IPR000185">
    <property type="entry name" value="SecA"/>
</dbReference>
<dbReference type="GO" id="GO:0006605">
    <property type="term" value="P:protein targeting"/>
    <property type="evidence" value="ECO:0007669"/>
    <property type="project" value="InterPro"/>
</dbReference>
<dbReference type="PANTHER" id="PTHR30612">
    <property type="entry name" value="SECA INNER MEMBRANE COMPONENT OF SEC PROTEIN SECRETION SYSTEM"/>
    <property type="match status" value="1"/>
</dbReference>
<keyword evidence="2" id="KW-1185">Reference proteome</keyword>
<dbReference type="AlphaFoldDB" id="A0AAD8EMA9"/>
<reference evidence="1" key="1">
    <citation type="journal article" date="2023" name="IScience">
        <title>Live-bearing cockroach genome reveals convergent evolutionary mechanisms linked to viviparity in insects and beyond.</title>
        <authorList>
            <person name="Fouks B."/>
            <person name="Harrison M.C."/>
            <person name="Mikhailova A.A."/>
            <person name="Marchal E."/>
            <person name="English S."/>
            <person name="Carruthers M."/>
            <person name="Jennings E.C."/>
            <person name="Chiamaka E.L."/>
            <person name="Frigard R.A."/>
            <person name="Pippel M."/>
            <person name="Attardo G.M."/>
            <person name="Benoit J.B."/>
            <person name="Bornberg-Bauer E."/>
            <person name="Tobe S.S."/>
        </authorList>
    </citation>
    <scope>NUCLEOTIDE SEQUENCE</scope>
    <source>
        <strain evidence="1">Stay&amp;Tobe</strain>
    </source>
</reference>
<organism evidence="1 2">
    <name type="scientific">Diploptera punctata</name>
    <name type="common">Pacific beetle cockroach</name>
    <dbReference type="NCBI Taxonomy" id="6984"/>
    <lineage>
        <taxon>Eukaryota</taxon>
        <taxon>Metazoa</taxon>
        <taxon>Ecdysozoa</taxon>
        <taxon>Arthropoda</taxon>
        <taxon>Hexapoda</taxon>
        <taxon>Insecta</taxon>
        <taxon>Pterygota</taxon>
        <taxon>Neoptera</taxon>
        <taxon>Polyneoptera</taxon>
        <taxon>Dictyoptera</taxon>
        <taxon>Blattodea</taxon>
        <taxon>Blaberoidea</taxon>
        <taxon>Blaberidae</taxon>
        <taxon>Diplopterinae</taxon>
        <taxon>Diploptera</taxon>
    </lineage>
</organism>
<dbReference type="InterPro" id="IPR036670">
    <property type="entry name" value="SecA_X-link_sf"/>
</dbReference>
<comment type="caution">
    <text evidence="1">The sequence shown here is derived from an EMBL/GenBank/DDBJ whole genome shotgun (WGS) entry which is preliminary data.</text>
</comment>
<evidence type="ECO:0000313" key="1">
    <source>
        <dbReference type="EMBL" id="KAJ9594777.1"/>
    </source>
</evidence>
<evidence type="ECO:0008006" key="3">
    <source>
        <dbReference type="Google" id="ProtNLM"/>
    </source>
</evidence>
<dbReference type="GO" id="GO:0017038">
    <property type="term" value="P:protein import"/>
    <property type="evidence" value="ECO:0007669"/>
    <property type="project" value="InterPro"/>
</dbReference>
<dbReference type="Proteomes" id="UP001233999">
    <property type="component" value="Unassembled WGS sequence"/>
</dbReference>
<dbReference type="Gene3D" id="3.90.1440.10">
    <property type="entry name" value="SecA, preprotein cross-linking domain"/>
    <property type="match status" value="1"/>
</dbReference>
<dbReference type="EMBL" id="JASPKZ010002721">
    <property type="protein sequence ID" value="KAJ9594777.1"/>
    <property type="molecule type" value="Genomic_DNA"/>
</dbReference>
<dbReference type="GO" id="GO:0016020">
    <property type="term" value="C:membrane"/>
    <property type="evidence" value="ECO:0007669"/>
    <property type="project" value="InterPro"/>
</dbReference>
<dbReference type="PANTHER" id="PTHR30612:SF0">
    <property type="entry name" value="CHLOROPLAST PROTEIN-TRANSPORTING ATPASE"/>
    <property type="match status" value="1"/>
</dbReference>
<sequence>NNMKDSSSLEEIMGEELDSNIKLKLLNIESFKVPITLEGLDKFRDVHVIELLFNEAKNKNQQFHLGNLLKFIQAHDITEQDTKDAVFERKLVDKNISPENLSSDFQADILRSEFQGQLIRGNRGFEVVLVDEVDSMLFDQRSQNDQQNIEEQIKKNLRPLSPDEEINKAEYEMLSAKSFDFAIDAAFYYQRDKHYAVEGEKIVPINYNDTGVFQPNMVWGNGLTQFLQIKEGTLGKDSTQEFFKHVYETDQLIQVHEYCEDNILIYTGRKGENFPRRNVSPGEIVIATNIAGRELKKNRDQHEAKLLKKAQGDIGNIKLQDELFTSQLHEMEEHMLLQKEFEREKEAITDEKSFRLNIPLPSEIQNNTSSVENG</sequence>
<protein>
    <recommendedName>
        <fullName evidence="3">Protein translocase subunit SecA</fullName>
    </recommendedName>
</protein>
<name>A0AAD8EMA9_DIPPU</name>
<accession>A0AAD8EMA9</accession>
<reference evidence="1" key="2">
    <citation type="submission" date="2023-05" db="EMBL/GenBank/DDBJ databases">
        <authorList>
            <person name="Fouks B."/>
        </authorList>
    </citation>
    <scope>NUCLEOTIDE SEQUENCE</scope>
    <source>
        <strain evidence="1">Stay&amp;Tobe</strain>
        <tissue evidence="1">Testes</tissue>
    </source>
</reference>
<gene>
    <name evidence="1" type="ORF">L9F63_013937</name>
</gene>
<feature type="non-terminal residue" evidence="1">
    <location>
        <position position="374"/>
    </location>
</feature>
<feature type="non-terminal residue" evidence="1">
    <location>
        <position position="1"/>
    </location>
</feature>
<dbReference type="GO" id="GO:0005524">
    <property type="term" value="F:ATP binding"/>
    <property type="evidence" value="ECO:0007669"/>
    <property type="project" value="InterPro"/>
</dbReference>
<proteinExistence type="predicted"/>
<dbReference type="SUPFAM" id="SSF81767">
    <property type="entry name" value="Pre-protein crosslinking domain of SecA"/>
    <property type="match status" value="1"/>
</dbReference>
<dbReference type="GO" id="GO:0006886">
    <property type="term" value="P:intracellular protein transport"/>
    <property type="evidence" value="ECO:0007669"/>
    <property type="project" value="InterPro"/>
</dbReference>
<evidence type="ECO:0000313" key="2">
    <source>
        <dbReference type="Proteomes" id="UP001233999"/>
    </source>
</evidence>